<dbReference type="PANTHER" id="PTHR33990:SF1">
    <property type="entry name" value="PROTEIN YJDN"/>
    <property type="match status" value="1"/>
</dbReference>
<dbReference type="InterPro" id="IPR028973">
    <property type="entry name" value="PhnB-like"/>
</dbReference>
<keyword evidence="3" id="KW-1185">Reference proteome</keyword>
<dbReference type="InterPro" id="IPR029068">
    <property type="entry name" value="Glyas_Bleomycin-R_OHBP_Dase"/>
</dbReference>
<dbReference type="EMBL" id="JBHUMM010000018">
    <property type="protein sequence ID" value="MFD2671908.1"/>
    <property type="molecule type" value="Genomic_DNA"/>
</dbReference>
<organism evidence="2 3">
    <name type="scientific">Marinicrinis sediminis</name>
    <dbReference type="NCBI Taxonomy" id="1652465"/>
    <lineage>
        <taxon>Bacteria</taxon>
        <taxon>Bacillati</taxon>
        <taxon>Bacillota</taxon>
        <taxon>Bacilli</taxon>
        <taxon>Bacillales</taxon>
        <taxon>Paenibacillaceae</taxon>
    </lineage>
</organism>
<proteinExistence type="predicted"/>
<dbReference type="RefSeq" id="WP_379929383.1">
    <property type="nucleotide sequence ID" value="NZ_JBHUMM010000018.1"/>
</dbReference>
<sequence length="141" mass="16171">MKQQATPYLTFKGNAREALMFYKEIFNGEIEGIQTFGEADFPTPPQADELIMHARMRSGELLLMMSDAFLGQNVEIGNHISLALELHNDEEIEDMYEKLKAEGSVLMELQDTFWGAKFAKVKDKFGIIWDLNYTKKESKVN</sequence>
<dbReference type="Proteomes" id="UP001597497">
    <property type="component" value="Unassembled WGS sequence"/>
</dbReference>
<dbReference type="SUPFAM" id="SSF54593">
    <property type="entry name" value="Glyoxalase/Bleomycin resistance protein/Dihydroxybiphenyl dioxygenase"/>
    <property type="match status" value="1"/>
</dbReference>
<dbReference type="Pfam" id="PF06983">
    <property type="entry name" value="3-dmu-9_3-mt"/>
    <property type="match status" value="1"/>
</dbReference>
<accession>A0ABW5RAF3</accession>
<evidence type="ECO:0000313" key="2">
    <source>
        <dbReference type="EMBL" id="MFD2671908.1"/>
    </source>
</evidence>
<reference evidence="3" key="1">
    <citation type="journal article" date="2019" name="Int. J. Syst. Evol. Microbiol.">
        <title>The Global Catalogue of Microorganisms (GCM) 10K type strain sequencing project: providing services to taxonomists for standard genome sequencing and annotation.</title>
        <authorList>
            <consortium name="The Broad Institute Genomics Platform"/>
            <consortium name="The Broad Institute Genome Sequencing Center for Infectious Disease"/>
            <person name="Wu L."/>
            <person name="Ma J."/>
        </authorList>
    </citation>
    <scope>NUCLEOTIDE SEQUENCE [LARGE SCALE GENOMIC DNA]</scope>
    <source>
        <strain evidence="3">KCTC 33676</strain>
    </source>
</reference>
<dbReference type="PANTHER" id="PTHR33990">
    <property type="entry name" value="PROTEIN YJDN-RELATED"/>
    <property type="match status" value="1"/>
</dbReference>
<dbReference type="Gene3D" id="3.10.180.10">
    <property type="entry name" value="2,3-Dihydroxybiphenyl 1,2-Dioxygenase, domain 1"/>
    <property type="match status" value="1"/>
</dbReference>
<name>A0ABW5RAF3_9BACL</name>
<evidence type="ECO:0000313" key="3">
    <source>
        <dbReference type="Proteomes" id="UP001597497"/>
    </source>
</evidence>
<protein>
    <submittedName>
        <fullName evidence="2">VOC family protein</fullName>
    </submittedName>
</protein>
<evidence type="ECO:0000259" key="1">
    <source>
        <dbReference type="Pfam" id="PF06983"/>
    </source>
</evidence>
<gene>
    <name evidence="2" type="ORF">ACFSUC_09840</name>
</gene>
<comment type="caution">
    <text evidence="2">The sequence shown here is derived from an EMBL/GenBank/DDBJ whole genome shotgun (WGS) entry which is preliminary data.</text>
</comment>
<dbReference type="CDD" id="cd06588">
    <property type="entry name" value="PhnB_like"/>
    <property type="match status" value="1"/>
</dbReference>
<feature type="domain" description="PhnB-like" evidence="1">
    <location>
        <begin position="4"/>
        <end position="131"/>
    </location>
</feature>